<gene>
    <name evidence="1" type="ORF">MM415A05995_0005</name>
</gene>
<sequence>MNQLIIKFELDKECKHSRRYSTKDKDAVIQSIYIKRPFAEKKTKITLLIQETKE</sequence>
<protein>
    <submittedName>
        <fullName evidence="1">Uncharacterized protein</fullName>
    </submittedName>
</protein>
<organism evidence="1">
    <name type="scientific">viral metagenome</name>
    <dbReference type="NCBI Taxonomy" id="1070528"/>
    <lineage>
        <taxon>unclassified sequences</taxon>
        <taxon>metagenomes</taxon>
        <taxon>organismal metagenomes</taxon>
    </lineage>
</organism>
<name>A0A6M3JFU4_9ZZZZ</name>
<accession>A0A6M3JFU4</accession>
<evidence type="ECO:0000313" key="1">
    <source>
        <dbReference type="EMBL" id="QJA68670.1"/>
    </source>
</evidence>
<dbReference type="AlphaFoldDB" id="A0A6M3JFU4"/>
<dbReference type="EMBL" id="MT141638">
    <property type="protein sequence ID" value="QJA68670.1"/>
    <property type="molecule type" value="Genomic_DNA"/>
</dbReference>
<reference evidence="1" key="1">
    <citation type="submission" date="2020-03" db="EMBL/GenBank/DDBJ databases">
        <title>The deep terrestrial virosphere.</title>
        <authorList>
            <person name="Holmfeldt K."/>
            <person name="Nilsson E."/>
            <person name="Simone D."/>
            <person name="Lopez-Fernandez M."/>
            <person name="Wu X."/>
            <person name="de Brujin I."/>
            <person name="Lundin D."/>
            <person name="Andersson A."/>
            <person name="Bertilsson S."/>
            <person name="Dopson M."/>
        </authorList>
    </citation>
    <scope>NUCLEOTIDE SEQUENCE</scope>
    <source>
        <strain evidence="1">MM415A05995</strain>
    </source>
</reference>
<proteinExistence type="predicted"/>